<feature type="compositionally biased region" description="Basic and acidic residues" evidence="1">
    <location>
        <begin position="38"/>
        <end position="64"/>
    </location>
</feature>
<evidence type="ECO:0000256" key="1">
    <source>
        <dbReference type="SAM" id="MobiDB-lite"/>
    </source>
</evidence>
<evidence type="ECO:0000313" key="2">
    <source>
        <dbReference type="EMBL" id="GFD04075.1"/>
    </source>
</evidence>
<feature type="region of interest" description="Disordered" evidence="1">
    <location>
        <begin position="83"/>
        <end position="102"/>
    </location>
</feature>
<name>A0A699T0S7_TANCI</name>
<dbReference type="AlphaFoldDB" id="A0A699T0S7"/>
<reference evidence="2" key="1">
    <citation type="journal article" date="2019" name="Sci. Rep.">
        <title>Draft genome of Tanacetum cinerariifolium, the natural source of mosquito coil.</title>
        <authorList>
            <person name="Yamashiro T."/>
            <person name="Shiraishi A."/>
            <person name="Satake H."/>
            <person name="Nakayama K."/>
        </authorList>
    </citation>
    <scope>NUCLEOTIDE SEQUENCE</scope>
</reference>
<gene>
    <name evidence="2" type="ORF">Tci_876044</name>
</gene>
<comment type="caution">
    <text evidence="2">The sequence shown here is derived from an EMBL/GenBank/DDBJ whole genome shotgun (WGS) entry which is preliminary data.</text>
</comment>
<feature type="compositionally biased region" description="Low complexity" evidence="1">
    <location>
        <begin position="26"/>
        <end position="36"/>
    </location>
</feature>
<dbReference type="EMBL" id="BKCJ011209152">
    <property type="protein sequence ID" value="GFD04075.1"/>
    <property type="molecule type" value="Genomic_DNA"/>
</dbReference>
<sequence>MFRIKEEQDGKKSVAEHGLSSEITQSLGGSSNTSEGSENDRSFEDSKRSDEEYSEDRASSKEGGSETPYVRRYTRKSRAPVRYSPSANYFLLTENDEPESYS</sequence>
<proteinExistence type="predicted"/>
<accession>A0A699T0S7</accession>
<organism evidence="2">
    <name type="scientific">Tanacetum cinerariifolium</name>
    <name type="common">Dalmatian daisy</name>
    <name type="synonym">Chrysanthemum cinerariifolium</name>
    <dbReference type="NCBI Taxonomy" id="118510"/>
    <lineage>
        <taxon>Eukaryota</taxon>
        <taxon>Viridiplantae</taxon>
        <taxon>Streptophyta</taxon>
        <taxon>Embryophyta</taxon>
        <taxon>Tracheophyta</taxon>
        <taxon>Spermatophyta</taxon>
        <taxon>Magnoliopsida</taxon>
        <taxon>eudicotyledons</taxon>
        <taxon>Gunneridae</taxon>
        <taxon>Pentapetalae</taxon>
        <taxon>asterids</taxon>
        <taxon>campanulids</taxon>
        <taxon>Asterales</taxon>
        <taxon>Asteraceae</taxon>
        <taxon>Asteroideae</taxon>
        <taxon>Anthemideae</taxon>
        <taxon>Anthemidinae</taxon>
        <taxon>Tanacetum</taxon>
    </lineage>
</organism>
<feature type="compositionally biased region" description="Basic and acidic residues" evidence="1">
    <location>
        <begin position="1"/>
        <end position="15"/>
    </location>
</feature>
<feature type="region of interest" description="Disordered" evidence="1">
    <location>
        <begin position="1"/>
        <end position="78"/>
    </location>
</feature>
<feature type="non-terminal residue" evidence="2">
    <location>
        <position position="1"/>
    </location>
</feature>
<protein>
    <submittedName>
        <fullName evidence="2">Uncharacterized protein</fullName>
    </submittedName>
</protein>